<evidence type="ECO:0000313" key="2">
    <source>
        <dbReference type="EMBL" id="KAJ2903902.1"/>
    </source>
</evidence>
<dbReference type="AlphaFoldDB" id="A0AAD5RTQ3"/>
<feature type="compositionally biased region" description="Polar residues" evidence="1">
    <location>
        <begin position="1"/>
        <end position="18"/>
    </location>
</feature>
<accession>A0AAD5RTQ3</accession>
<dbReference type="Proteomes" id="UP001201980">
    <property type="component" value="Unassembled WGS sequence"/>
</dbReference>
<evidence type="ECO:0000313" key="3">
    <source>
        <dbReference type="Proteomes" id="UP001201980"/>
    </source>
</evidence>
<gene>
    <name evidence="2" type="ORF">MKZ38_009188</name>
</gene>
<proteinExistence type="predicted"/>
<sequence>MNNNQNHIAPSQKPSSAQLGRFASEKDRQTGSINLWDQKQPTTRQEDAKEAIQMFEQAWDVVRGAGAVGVGSNGVQD</sequence>
<evidence type="ECO:0000256" key="1">
    <source>
        <dbReference type="SAM" id="MobiDB-lite"/>
    </source>
</evidence>
<dbReference type="EMBL" id="JAKWBI020000068">
    <property type="protein sequence ID" value="KAJ2903902.1"/>
    <property type="molecule type" value="Genomic_DNA"/>
</dbReference>
<organism evidence="2 3">
    <name type="scientific">Zalerion maritima</name>
    <dbReference type="NCBI Taxonomy" id="339359"/>
    <lineage>
        <taxon>Eukaryota</taxon>
        <taxon>Fungi</taxon>
        <taxon>Dikarya</taxon>
        <taxon>Ascomycota</taxon>
        <taxon>Pezizomycotina</taxon>
        <taxon>Sordariomycetes</taxon>
        <taxon>Lulworthiomycetidae</taxon>
        <taxon>Lulworthiales</taxon>
        <taxon>Lulworthiaceae</taxon>
        <taxon>Zalerion</taxon>
    </lineage>
</organism>
<protein>
    <submittedName>
        <fullName evidence="2">Uncharacterized protein</fullName>
    </submittedName>
</protein>
<comment type="caution">
    <text evidence="2">The sequence shown here is derived from an EMBL/GenBank/DDBJ whole genome shotgun (WGS) entry which is preliminary data.</text>
</comment>
<keyword evidence="3" id="KW-1185">Reference proteome</keyword>
<feature type="compositionally biased region" description="Polar residues" evidence="1">
    <location>
        <begin position="30"/>
        <end position="43"/>
    </location>
</feature>
<name>A0AAD5RTQ3_9PEZI</name>
<feature type="region of interest" description="Disordered" evidence="1">
    <location>
        <begin position="1"/>
        <end position="48"/>
    </location>
</feature>
<reference evidence="2" key="1">
    <citation type="submission" date="2022-07" db="EMBL/GenBank/DDBJ databases">
        <title>Draft genome sequence of Zalerion maritima ATCC 34329, a (micro)plastics degrading marine fungus.</title>
        <authorList>
            <person name="Paco A."/>
            <person name="Goncalves M.F.M."/>
            <person name="Rocha-Santos T.A.P."/>
            <person name="Alves A."/>
        </authorList>
    </citation>
    <scope>NUCLEOTIDE SEQUENCE</scope>
    <source>
        <strain evidence="2">ATCC 34329</strain>
    </source>
</reference>